<keyword evidence="2" id="KW-0408">Iron</keyword>
<comment type="caution">
    <text evidence="4">The sequence shown here is derived from an EMBL/GenBank/DDBJ whole genome shotgun (WGS) entry which is preliminary data.</text>
</comment>
<dbReference type="Proteomes" id="UP000631034">
    <property type="component" value="Unassembled WGS sequence"/>
</dbReference>
<feature type="domain" description="Radical SAM core" evidence="3">
    <location>
        <begin position="4"/>
        <end position="240"/>
    </location>
</feature>
<evidence type="ECO:0000313" key="5">
    <source>
        <dbReference type="Proteomes" id="UP000631034"/>
    </source>
</evidence>
<keyword evidence="2" id="KW-0349">Heme</keyword>
<dbReference type="PROSITE" id="PS51918">
    <property type="entry name" value="RADICAL_SAM"/>
    <property type="match status" value="1"/>
</dbReference>
<dbReference type="GO" id="GO:0051539">
    <property type="term" value="F:4 iron, 4 sulfur cluster binding"/>
    <property type="evidence" value="ECO:0007669"/>
    <property type="project" value="UniProtKB-UniRule"/>
</dbReference>
<dbReference type="SFLD" id="SFLDF00562">
    <property type="entry name" value="HemN-like__clustered_with_heat"/>
    <property type="match status" value="1"/>
</dbReference>
<dbReference type="PANTHER" id="PTHR13932">
    <property type="entry name" value="COPROPORPHYRINIGEN III OXIDASE"/>
    <property type="match status" value="1"/>
</dbReference>
<organism evidence="4 5">
    <name type="scientific">Phaeovibrio sulfidiphilus</name>
    <dbReference type="NCBI Taxonomy" id="1220600"/>
    <lineage>
        <taxon>Bacteria</taxon>
        <taxon>Pseudomonadati</taxon>
        <taxon>Pseudomonadota</taxon>
        <taxon>Alphaproteobacteria</taxon>
        <taxon>Rhodospirillales</taxon>
        <taxon>Rhodospirillaceae</taxon>
        <taxon>Phaeovibrio</taxon>
    </lineage>
</organism>
<dbReference type="AlphaFoldDB" id="A0A8J7CVD7"/>
<dbReference type="Pfam" id="PF04055">
    <property type="entry name" value="Radical_SAM"/>
    <property type="match status" value="1"/>
</dbReference>
<evidence type="ECO:0000313" key="4">
    <source>
        <dbReference type="EMBL" id="MBE1236181.1"/>
    </source>
</evidence>
<proteinExistence type="inferred from homology"/>
<reference evidence="4" key="1">
    <citation type="submission" date="2020-10" db="EMBL/GenBank/DDBJ databases">
        <title>Genome sequence of the unusual species of purple photosynthetic bacteria, Phaeovibrio sulfidiphilus DSM 23193, type strain.</title>
        <authorList>
            <person name="Kyndt J.A."/>
            <person name="Meyer T.E."/>
        </authorList>
    </citation>
    <scope>NUCLEOTIDE SEQUENCE</scope>
    <source>
        <strain evidence="4">DSM 23193</strain>
    </source>
</reference>
<protein>
    <recommendedName>
        <fullName evidence="2">Heme chaperone HemW</fullName>
    </recommendedName>
</protein>
<gene>
    <name evidence="4" type="primary">hemW</name>
    <name evidence="4" type="ORF">IHV25_00725</name>
</gene>
<keyword evidence="2" id="KW-0411">Iron-sulfur</keyword>
<keyword evidence="2" id="KW-0479">Metal-binding</keyword>
<comment type="subcellular location">
    <subcellularLocation>
        <location evidence="2">Cytoplasm</location>
    </subcellularLocation>
</comment>
<dbReference type="SFLD" id="SFLDF00288">
    <property type="entry name" value="HemN-like__clustered_with_nucl"/>
    <property type="match status" value="1"/>
</dbReference>
<keyword evidence="2" id="KW-0004">4Fe-4S</keyword>
<dbReference type="SFLD" id="SFLDG01065">
    <property type="entry name" value="anaerobic_coproporphyrinogen-I"/>
    <property type="match status" value="1"/>
</dbReference>
<dbReference type="InterPro" id="IPR006638">
    <property type="entry name" value="Elp3/MiaA/NifB-like_rSAM"/>
</dbReference>
<dbReference type="GO" id="GO:0005737">
    <property type="term" value="C:cytoplasm"/>
    <property type="evidence" value="ECO:0007669"/>
    <property type="project" value="UniProtKB-SubCell"/>
</dbReference>
<comment type="similarity">
    <text evidence="1">Belongs to the anaerobic coproporphyrinogen-III oxidase family. HemW subfamily.</text>
</comment>
<keyword evidence="5" id="KW-1185">Reference proteome</keyword>
<keyword evidence="2" id="KW-0143">Chaperone</keyword>
<dbReference type="Gene3D" id="3.80.30.20">
    <property type="entry name" value="tm_1862 like domain"/>
    <property type="match status" value="1"/>
</dbReference>
<dbReference type="PANTHER" id="PTHR13932:SF5">
    <property type="entry name" value="RADICAL S-ADENOSYL METHIONINE DOMAIN-CONTAINING PROTEIN 1, MITOCHONDRIAL"/>
    <property type="match status" value="1"/>
</dbReference>
<dbReference type="SMART" id="SM00729">
    <property type="entry name" value="Elp3"/>
    <property type="match status" value="1"/>
</dbReference>
<dbReference type="InterPro" id="IPR023404">
    <property type="entry name" value="rSAM_horseshoe"/>
</dbReference>
<keyword evidence="2" id="KW-0949">S-adenosyl-L-methionine</keyword>
<dbReference type="InterPro" id="IPR010723">
    <property type="entry name" value="HemN_C"/>
</dbReference>
<evidence type="ECO:0000259" key="3">
    <source>
        <dbReference type="PROSITE" id="PS51918"/>
    </source>
</evidence>
<dbReference type="InterPro" id="IPR034505">
    <property type="entry name" value="Coproporphyrinogen-III_oxidase"/>
</dbReference>
<dbReference type="NCBIfam" id="TIGR00539">
    <property type="entry name" value="hemN_rel"/>
    <property type="match status" value="1"/>
</dbReference>
<dbReference type="SFLD" id="SFLDS00029">
    <property type="entry name" value="Radical_SAM"/>
    <property type="match status" value="1"/>
</dbReference>
<sequence length="391" mass="42720">MDHVAGDGDFALYVHWPFCRSKCPYCDFNSTATSGVDDALWEKAYLSDLERQAARLSDRSRVLSSIYFGGGTPSLMAPSTVRGIVDRARALWDTSPDVEITLELNPSGITERDLAAFREAGINRLSVGIQSLDDGALKVLGRRHNAREGVEVYRTARTLFDRVSLDLIYARPHQTLAAWEEELEAVLDLEPTHISAYQLSLEPGTPLFSALVSEDGGMPEEDLATDLFLATKEGLESVGLTSYEVSSHARPGFECRHNLATWRGGNYLGLGPGAHGRLPVQDGTLATVSLCDSSTWLRRVTAGEDTFEVATLLDRRERALEMVLTGLRLREGVSESRVKARTGFEFADLLDTDALTMAVELGLVRLGADALRATRDGELVLNAVTTSLMAL</sequence>
<dbReference type="SUPFAM" id="SSF102114">
    <property type="entry name" value="Radical SAM enzymes"/>
    <property type="match status" value="1"/>
</dbReference>
<dbReference type="CDD" id="cd01335">
    <property type="entry name" value="Radical_SAM"/>
    <property type="match status" value="1"/>
</dbReference>
<evidence type="ECO:0000256" key="2">
    <source>
        <dbReference type="RuleBase" id="RU364116"/>
    </source>
</evidence>
<name>A0A8J7CVD7_9PROT</name>
<dbReference type="GO" id="GO:0046872">
    <property type="term" value="F:metal ion binding"/>
    <property type="evidence" value="ECO:0007669"/>
    <property type="project" value="UniProtKB-UniRule"/>
</dbReference>
<dbReference type="InterPro" id="IPR007197">
    <property type="entry name" value="rSAM"/>
</dbReference>
<dbReference type="InterPro" id="IPR004559">
    <property type="entry name" value="HemW-like"/>
</dbReference>
<dbReference type="RefSeq" id="WP_192533561.1">
    <property type="nucleotide sequence ID" value="NZ_JACZHT010000001.1"/>
</dbReference>
<dbReference type="GO" id="GO:0004109">
    <property type="term" value="F:coproporphyrinogen oxidase activity"/>
    <property type="evidence" value="ECO:0007669"/>
    <property type="project" value="InterPro"/>
</dbReference>
<dbReference type="Pfam" id="PF06969">
    <property type="entry name" value="HemN_C"/>
    <property type="match status" value="1"/>
</dbReference>
<keyword evidence="2" id="KW-0963">Cytoplasm</keyword>
<dbReference type="EMBL" id="JACZHT010000001">
    <property type="protein sequence ID" value="MBE1236181.1"/>
    <property type="molecule type" value="Genomic_DNA"/>
</dbReference>
<dbReference type="GO" id="GO:0006779">
    <property type="term" value="P:porphyrin-containing compound biosynthetic process"/>
    <property type="evidence" value="ECO:0007669"/>
    <property type="project" value="InterPro"/>
</dbReference>
<dbReference type="InterPro" id="IPR058240">
    <property type="entry name" value="rSAM_sf"/>
</dbReference>
<comment type="function">
    <text evidence="2">Probably acts as a heme chaperone, transferring heme to an unknown acceptor. Binds one molecule of heme per monomer, possibly covalently. Binds 1 [4Fe-4S] cluster. The cluster is coordinated with 3 cysteines and an exchangeable S-adenosyl-L-methionine.</text>
</comment>
<evidence type="ECO:0000256" key="1">
    <source>
        <dbReference type="ARBA" id="ARBA00006100"/>
    </source>
</evidence>
<accession>A0A8J7CVD7</accession>